<keyword evidence="2" id="KW-0560">Oxidoreductase</keyword>
<evidence type="ECO:0000313" key="2">
    <source>
        <dbReference type="EMBL" id="CAA6818050.1"/>
    </source>
</evidence>
<feature type="domain" description="Alanine dehydrogenase/pyridine nucleotide transhydrogenase NAD(H)-binding" evidence="1">
    <location>
        <begin position="7"/>
        <end position="155"/>
    </location>
</feature>
<dbReference type="InterPro" id="IPR007698">
    <property type="entry name" value="AlaDH/PNT_NAD(H)-bd"/>
</dbReference>
<dbReference type="GO" id="GO:0000286">
    <property type="term" value="F:alanine dehydrogenase activity"/>
    <property type="evidence" value="ECO:0007669"/>
    <property type="project" value="UniProtKB-EC"/>
</dbReference>
<dbReference type="PANTHER" id="PTHR42795">
    <property type="entry name" value="ALANINE DEHYDROGENASE"/>
    <property type="match status" value="1"/>
</dbReference>
<name>A0A6S6TN35_9BACT</name>
<dbReference type="EMBL" id="CACVAR010000284">
    <property type="protein sequence ID" value="CAA6818050.1"/>
    <property type="molecule type" value="Genomic_DNA"/>
</dbReference>
<dbReference type="SMART" id="SM01002">
    <property type="entry name" value="AlaDh_PNT_C"/>
    <property type="match status" value="1"/>
</dbReference>
<dbReference type="EC" id="1.4.1.1" evidence="2"/>
<reference evidence="2" key="1">
    <citation type="submission" date="2020-01" db="EMBL/GenBank/DDBJ databases">
        <authorList>
            <person name="Meier V. D."/>
            <person name="Meier V D."/>
        </authorList>
    </citation>
    <scope>NUCLEOTIDE SEQUENCE</scope>
    <source>
        <strain evidence="2">HLG_WM_MAG_03</strain>
    </source>
</reference>
<feature type="non-terminal residue" evidence="2">
    <location>
        <position position="1"/>
    </location>
</feature>
<dbReference type="SUPFAM" id="SSF52283">
    <property type="entry name" value="Formate/glycerate dehydrogenase catalytic domain-like"/>
    <property type="match status" value="1"/>
</dbReference>
<organism evidence="2">
    <name type="scientific">uncultured Sulfurovum sp</name>
    <dbReference type="NCBI Taxonomy" id="269237"/>
    <lineage>
        <taxon>Bacteria</taxon>
        <taxon>Pseudomonadati</taxon>
        <taxon>Campylobacterota</taxon>
        <taxon>Epsilonproteobacteria</taxon>
        <taxon>Campylobacterales</taxon>
        <taxon>Sulfurovaceae</taxon>
        <taxon>Sulfurovum</taxon>
        <taxon>environmental samples</taxon>
    </lineage>
</organism>
<gene>
    <name evidence="2" type="ORF">HELGO_WM49870</name>
</gene>
<accession>A0A6S6TN35</accession>
<proteinExistence type="predicted"/>
<dbReference type="GO" id="GO:0005886">
    <property type="term" value="C:plasma membrane"/>
    <property type="evidence" value="ECO:0007669"/>
    <property type="project" value="TreeGrafter"/>
</dbReference>
<dbReference type="Gene3D" id="3.40.50.720">
    <property type="entry name" value="NAD(P)-binding Rossmann-like Domain"/>
    <property type="match status" value="1"/>
</dbReference>
<dbReference type="SUPFAM" id="SSF51735">
    <property type="entry name" value="NAD(P)-binding Rossmann-fold domains"/>
    <property type="match status" value="1"/>
</dbReference>
<sequence length="228" mass="23987">LSGAHHLSKYSGGSGVLMGGALGVENAKVLIIGAGSAGMHAAKYAVGLDGDVTVINRSTEKLEKLKNIIPTIKTKVYSPAALEEELLKSDIVISTVLIQGGAAAPKLITREMMSKMKEGSVFIDVSIDQGGTAETSRATTHSDPIYVEEGVIHYCVANIPGAYARTATMAITNVTAPYVSFLAKEGFVEAVKKDASLHLGVNTYQGKMTNEPIAQGFGMEYHDLSSLV</sequence>
<evidence type="ECO:0000259" key="1">
    <source>
        <dbReference type="SMART" id="SM01002"/>
    </source>
</evidence>
<protein>
    <submittedName>
        <fullName evidence="2">Alanine dehydrogenase (EC)</fullName>
        <ecNumber evidence="2">1.4.1.1</ecNumber>
    </submittedName>
</protein>
<dbReference type="AlphaFoldDB" id="A0A6S6TN35"/>
<dbReference type="GO" id="GO:0006524">
    <property type="term" value="P:alanine catabolic process"/>
    <property type="evidence" value="ECO:0007669"/>
    <property type="project" value="TreeGrafter"/>
</dbReference>
<dbReference type="Pfam" id="PF01262">
    <property type="entry name" value="AlaDh_PNT_C"/>
    <property type="match status" value="1"/>
</dbReference>
<dbReference type="PANTHER" id="PTHR42795:SF1">
    <property type="entry name" value="ALANINE DEHYDROGENASE"/>
    <property type="match status" value="1"/>
</dbReference>
<dbReference type="InterPro" id="IPR036291">
    <property type="entry name" value="NAD(P)-bd_dom_sf"/>
</dbReference>